<evidence type="ECO:0000256" key="7">
    <source>
        <dbReference type="SAM" id="MobiDB-lite"/>
    </source>
</evidence>
<evidence type="ECO:0000256" key="2">
    <source>
        <dbReference type="ARBA" id="ARBA00022448"/>
    </source>
</evidence>
<dbReference type="EMBL" id="JBBPBN010000045">
    <property type="protein sequence ID" value="KAK8996138.1"/>
    <property type="molecule type" value="Genomic_DNA"/>
</dbReference>
<protein>
    <recommendedName>
        <fullName evidence="9">Amino acid transporter transmembrane domain-containing protein</fullName>
    </recommendedName>
</protein>
<feature type="region of interest" description="Disordered" evidence="7">
    <location>
        <begin position="1"/>
        <end position="28"/>
    </location>
</feature>
<keyword evidence="6 8" id="KW-0472">Membrane</keyword>
<comment type="subcellular location">
    <subcellularLocation>
        <location evidence="1">Membrane</location>
    </subcellularLocation>
</comment>
<dbReference type="Pfam" id="PF01490">
    <property type="entry name" value="Aa_trans"/>
    <property type="match status" value="1"/>
</dbReference>
<keyword evidence="5 8" id="KW-1133">Transmembrane helix</keyword>
<sequence>MGTQQPPPPSDNAPNNSLQEKSDKQKAIDDWLPINSSRSRKWWFSAFHNVTAMVGAGVLSLPYAMAELG</sequence>
<evidence type="ECO:0000313" key="10">
    <source>
        <dbReference type="EMBL" id="KAK8996138.1"/>
    </source>
</evidence>
<evidence type="ECO:0000256" key="8">
    <source>
        <dbReference type="SAM" id="Phobius"/>
    </source>
</evidence>
<organism evidence="10 11">
    <name type="scientific">Hibiscus sabdariffa</name>
    <name type="common">roselle</name>
    <dbReference type="NCBI Taxonomy" id="183260"/>
    <lineage>
        <taxon>Eukaryota</taxon>
        <taxon>Viridiplantae</taxon>
        <taxon>Streptophyta</taxon>
        <taxon>Embryophyta</taxon>
        <taxon>Tracheophyta</taxon>
        <taxon>Spermatophyta</taxon>
        <taxon>Magnoliopsida</taxon>
        <taxon>eudicotyledons</taxon>
        <taxon>Gunneridae</taxon>
        <taxon>Pentapetalae</taxon>
        <taxon>rosids</taxon>
        <taxon>malvids</taxon>
        <taxon>Malvales</taxon>
        <taxon>Malvaceae</taxon>
        <taxon>Malvoideae</taxon>
        <taxon>Hibiscus</taxon>
    </lineage>
</organism>
<reference evidence="10 11" key="1">
    <citation type="journal article" date="2024" name="G3 (Bethesda)">
        <title>Genome assembly of Hibiscus sabdariffa L. provides insights into metabolisms of medicinal natural products.</title>
        <authorList>
            <person name="Kim T."/>
        </authorList>
    </citation>
    <scope>NUCLEOTIDE SEQUENCE [LARGE SCALE GENOMIC DNA]</scope>
    <source>
        <strain evidence="10">TK-2024</strain>
        <tissue evidence="10">Old leaves</tissue>
    </source>
</reference>
<gene>
    <name evidence="10" type="ORF">V6N11_076386</name>
</gene>
<feature type="domain" description="Amino acid transporter transmembrane" evidence="9">
    <location>
        <begin position="40"/>
        <end position="69"/>
    </location>
</feature>
<keyword evidence="11" id="KW-1185">Reference proteome</keyword>
<name>A0ABR2Q645_9ROSI</name>
<evidence type="ECO:0000256" key="3">
    <source>
        <dbReference type="ARBA" id="ARBA00022692"/>
    </source>
</evidence>
<feature type="compositionally biased region" description="Pro residues" evidence="7">
    <location>
        <begin position="1"/>
        <end position="11"/>
    </location>
</feature>
<dbReference type="InterPro" id="IPR013057">
    <property type="entry name" value="AA_transpt_TM"/>
</dbReference>
<proteinExistence type="predicted"/>
<evidence type="ECO:0000256" key="1">
    <source>
        <dbReference type="ARBA" id="ARBA00004370"/>
    </source>
</evidence>
<evidence type="ECO:0000259" key="9">
    <source>
        <dbReference type="Pfam" id="PF01490"/>
    </source>
</evidence>
<dbReference type="Proteomes" id="UP001396334">
    <property type="component" value="Unassembled WGS sequence"/>
</dbReference>
<keyword evidence="3 8" id="KW-0812">Transmembrane</keyword>
<keyword evidence="4" id="KW-0029">Amino-acid transport</keyword>
<accession>A0ABR2Q645</accession>
<evidence type="ECO:0000256" key="6">
    <source>
        <dbReference type="ARBA" id="ARBA00023136"/>
    </source>
</evidence>
<keyword evidence="2" id="KW-0813">Transport</keyword>
<feature type="transmembrane region" description="Helical" evidence="8">
    <location>
        <begin position="42"/>
        <end position="65"/>
    </location>
</feature>
<evidence type="ECO:0000256" key="5">
    <source>
        <dbReference type="ARBA" id="ARBA00022989"/>
    </source>
</evidence>
<evidence type="ECO:0000313" key="11">
    <source>
        <dbReference type="Proteomes" id="UP001396334"/>
    </source>
</evidence>
<evidence type="ECO:0000256" key="4">
    <source>
        <dbReference type="ARBA" id="ARBA00022970"/>
    </source>
</evidence>
<comment type="caution">
    <text evidence="10">The sequence shown here is derived from an EMBL/GenBank/DDBJ whole genome shotgun (WGS) entry which is preliminary data.</text>
</comment>